<proteinExistence type="predicted"/>
<dbReference type="Proteomes" id="UP000289738">
    <property type="component" value="Chromosome B10"/>
</dbReference>
<reference evidence="1 2" key="1">
    <citation type="submission" date="2019-01" db="EMBL/GenBank/DDBJ databases">
        <title>Sequencing of cultivated peanut Arachis hypogaea provides insights into genome evolution and oil improvement.</title>
        <authorList>
            <person name="Chen X."/>
        </authorList>
    </citation>
    <scope>NUCLEOTIDE SEQUENCE [LARGE SCALE GENOMIC DNA]</scope>
    <source>
        <strain evidence="2">cv. Fuhuasheng</strain>
        <tissue evidence="1">Leaves</tissue>
    </source>
</reference>
<dbReference type="EMBL" id="SDMP01000020">
    <property type="protein sequence ID" value="RYQ82903.1"/>
    <property type="molecule type" value="Genomic_DNA"/>
</dbReference>
<evidence type="ECO:0008006" key="3">
    <source>
        <dbReference type="Google" id="ProtNLM"/>
    </source>
</evidence>
<name>A0A444WZV7_ARAHY</name>
<evidence type="ECO:0000313" key="1">
    <source>
        <dbReference type="EMBL" id="RYQ82903.1"/>
    </source>
</evidence>
<organism evidence="1 2">
    <name type="scientific">Arachis hypogaea</name>
    <name type="common">Peanut</name>
    <dbReference type="NCBI Taxonomy" id="3818"/>
    <lineage>
        <taxon>Eukaryota</taxon>
        <taxon>Viridiplantae</taxon>
        <taxon>Streptophyta</taxon>
        <taxon>Embryophyta</taxon>
        <taxon>Tracheophyta</taxon>
        <taxon>Spermatophyta</taxon>
        <taxon>Magnoliopsida</taxon>
        <taxon>eudicotyledons</taxon>
        <taxon>Gunneridae</taxon>
        <taxon>Pentapetalae</taxon>
        <taxon>rosids</taxon>
        <taxon>fabids</taxon>
        <taxon>Fabales</taxon>
        <taxon>Fabaceae</taxon>
        <taxon>Papilionoideae</taxon>
        <taxon>50 kb inversion clade</taxon>
        <taxon>dalbergioids sensu lato</taxon>
        <taxon>Dalbergieae</taxon>
        <taxon>Pterocarpus clade</taxon>
        <taxon>Arachis</taxon>
    </lineage>
</organism>
<sequence>MVCNPDINQLNAVGAVDFEYVEELLGARPPLPVQQGAQRKEAFNIKMTWLRDRVRQMPPTDDLATDNSTPDFGRCSGLSWGSAVLAWTYHSLCHAARRNTTDIAGCTPLLMS</sequence>
<accession>A0A444WZV7</accession>
<comment type="caution">
    <text evidence="1">The sequence shown here is derived from an EMBL/GenBank/DDBJ whole genome shotgun (WGS) entry which is preliminary data.</text>
</comment>
<protein>
    <recommendedName>
        <fullName evidence="3">Aminotransferase-like plant mobile domain-containing protein</fullName>
    </recommendedName>
</protein>
<evidence type="ECO:0000313" key="2">
    <source>
        <dbReference type="Proteomes" id="UP000289738"/>
    </source>
</evidence>
<keyword evidence="2" id="KW-1185">Reference proteome</keyword>
<gene>
    <name evidence="1" type="ORF">Ahy_B10g101488</name>
</gene>
<dbReference type="AlphaFoldDB" id="A0A444WZV7"/>